<feature type="signal peptide" evidence="2">
    <location>
        <begin position="1"/>
        <end position="19"/>
    </location>
</feature>
<dbReference type="InterPro" id="IPR013320">
    <property type="entry name" value="ConA-like_dom_sf"/>
</dbReference>
<accession>A0ABD0JJJ1</accession>
<keyword evidence="5" id="KW-1185">Reference proteome</keyword>
<dbReference type="CDD" id="cd06263">
    <property type="entry name" value="MAM"/>
    <property type="match status" value="1"/>
</dbReference>
<organism evidence="4 5">
    <name type="scientific">Batillaria attramentaria</name>
    <dbReference type="NCBI Taxonomy" id="370345"/>
    <lineage>
        <taxon>Eukaryota</taxon>
        <taxon>Metazoa</taxon>
        <taxon>Spiralia</taxon>
        <taxon>Lophotrochozoa</taxon>
        <taxon>Mollusca</taxon>
        <taxon>Gastropoda</taxon>
        <taxon>Caenogastropoda</taxon>
        <taxon>Sorbeoconcha</taxon>
        <taxon>Cerithioidea</taxon>
        <taxon>Batillariidae</taxon>
        <taxon>Batillaria</taxon>
    </lineage>
</organism>
<proteinExistence type="predicted"/>
<protein>
    <recommendedName>
        <fullName evidence="3">MAM domain-containing protein</fullName>
    </recommendedName>
</protein>
<dbReference type="PROSITE" id="PS50060">
    <property type="entry name" value="MAM_2"/>
    <property type="match status" value="1"/>
</dbReference>
<feature type="region of interest" description="Disordered" evidence="1">
    <location>
        <begin position="1220"/>
        <end position="1241"/>
    </location>
</feature>
<keyword evidence="2" id="KW-0732">Signal</keyword>
<evidence type="ECO:0000259" key="3">
    <source>
        <dbReference type="PROSITE" id="PS50060"/>
    </source>
</evidence>
<gene>
    <name evidence="4" type="ORF">BaRGS_00033766</name>
</gene>
<dbReference type="Pfam" id="PF00629">
    <property type="entry name" value="MAM"/>
    <property type="match status" value="1"/>
</dbReference>
<feature type="domain" description="MAM" evidence="3">
    <location>
        <begin position="25"/>
        <end position="201"/>
    </location>
</feature>
<dbReference type="Proteomes" id="UP001519460">
    <property type="component" value="Unassembled WGS sequence"/>
</dbReference>
<dbReference type="EMBL" id="JACVVK020000418">
    <property type="protein sequence ID" value="KAK7475019.1"/>
    <property type="molecule type" value="Genomic_DNA"/>
</dbReference>
<evidence type="ECO:0000313" key="4">
    <source>
        <dbReference type="EMBL" id="KAK7475019.1"/>
    </source>
</evidence>
<sequence length="1421" mass="158056">MAAAQAVLILLLLWSTVDAAAPPGFDCNFDNDFCGWKLYAKGFPLELGNQTTTAGTGPSGDHTSGSANVFPTFHPVVEELGVRCGRGEAGGSYVYLDASNGTAGDIGKIFSPKIDTSTDTRCLTFWYHMHGPHAGSLEVEFTPIKGSVWGRTGDQGDDWVWANLTLNSVTDKDRVRFKLTRGSDGIVAIDDVALADGKCEEVVMTLDAEYLLYPPFAYVTVTFNVSAGSPEPQNLMCVMDLRDGKGEVEFDLKLNHPYRLMFTDTGNYTINAAVSSARASQNISRHVVVLEKMSGPLLESSFPAVAQNQTLDVRFYLYTGPSGHLCNLIWDFGNGTSVTRQRKGQGKNAFDTESVTYSAFGWYIIHVTAETPLETVTAVYNISVIRTFQDRDIQISARPQHGGLNMVTNISVEWRGHGSTPDDVYVLIEFGEVPVPLPHGITSNTSLDLQLWPPRKLPFGRSPSNPFVQQLQFKQAGQFEIKIDVYAKFQNPRIIKCFRPEVPRYIECKEGLEDNGLFFFIGTNISFRVMDDNNAAADRCVFLAVHSEGGTRTEVNLTKTTNPFVVDSLETLRKAGQWNITVTAVNPMHQATINTRVIMVEKMLNFEITHNKKKMAPGIAKTFEISFGEQGLKTCLTIDFGDSSPVEVYADDSSSHCDPQAAFTGKLTGLRKVKHTYRQEGYYKVTAIARSSHNNITRHLHLNINSHGCYPPKVNIENAAHVFYEPRIRKKGDIIKFRAIPSIESDIWNNIKTWDIHEIDEDWGNVTSQVDLTGRKVDEAELRLEPWTLDLKLYRVTFTMTLIGYDNKFRLTGSDYSYFKVVESALVGVMINGGTAEIVHGVGQSLYLTPLSFSFDASVLNNNPAASGLSVVSWTCTFRPTEPPGNPNQDSTQTCPEHLTTPPVAINGSSGRFNEAQSSLTQGYTYNLTAVLQKDSRNTTASLDIVVLCAGGSMCLNFLKEKLVVKSARLGLRANCMENCGPDLETLRYRWNISLHDYRWVETGGWRPLQPAEMVTDGRTLGYETLSPELAIYPSLFEAFASTTHYRVECATTATDASGQVHDGWAVTYFQLNTPPRGGSCTIEPEEMVATVEKLFRIQCQGWQDDGEIEQYQFYTYHDNTTVPLQLTWVMTSQGDVDINVTIGRGPKRLNYYSNVQVVVRDTMGASTMQEIGAVRVTPSWIRSEKWKKDLKKKSAEGDLISVTEFATVVANNVNQNKLDKDSNYVGPEDTTANSSFTDQNGTTAETFEQTSEFPPAAELEYEHERDERAVLREQAVEAFTTMPLNDVMSMNQILSTTMELLNFPDEVTNSAQMTVMSIVRKMTENLNDEEQVTSDERIKNLKYMIAAPGSCLAAGGLSGFDGTLTMLERAEHTSLFDDYDVDSLAHDDECLELKKQKPRMIEEATQRQLRLANCMLTRAN</sequence>
<dbReference type="SMART" id="SM00137">
    <property type="entry name" value="MAM"/>
    <property type="match status" value="1"/>
</dbReference>
<feature type="compositionally biased region" description="Polar residues" evidence="1">
    <location>
        <begin position="1231"/>
        <end position="1241"/>
    </location>
</feature>
<evidence type="ECO:0000256" key="2">
    <source>
        <dbReference type="SAM" id="SignalP"/>
    </source>
</evidence>
<dbReference type="PANTHER" id="PTHR23282:SF101">
    <property type="entry name" value="MAM DOMAIN-CONTAINING PROTEIN"/>
    <property type="match status" value="1"/>
</dbReference>
<evidence type="ECO:0000313" key="5">
    <source>
        <dbReference type="Proteomes" id="UP001519460"/>
    </source>
</evidence>
<reference evidence="4 5" key="1">
    <citation type="journal article" date="2023" name="Sci. Data">
        <title>Genome assembly of the Korean intertidal mud-creeper Batillaria attramentaria.</title>
        <authorList>
            <person name="Patra A.K."/>
            <person name="Ho P.T."/>
            <person name="Jun S."/>
            <person name="Lee S.J."/>
            <person name="Kim Y."/>
            <person name="Won Y.J."/>
        </authorList>
    </citation>
    <scope>NUCLEOTIDE SEQUENCE [LARGE SCALE GENOMIC DNA]</scope>
    <source>
        <strain evidence="4">Wonlab-2016</strain>
    </source>
</reference>
<feature type="chain" id="PRO_5044869000" description="MAM domain-containing protein" evidence="2">
    <location>
        <begin position="20"/>
        <end position="1421"/>
    </location>
</feature>
<dbReference type="InterPro" id="IPR035986">
    <property type="entry name" value="PKD_dom_sf"/>
</dbReference>
<dbReference type="SUPFAM" id="SSF49899">
    <property type="entry name" value="Concanavalin A-like lectins/glucanases"/>
    <property type="match status" value="1"/>
</dbReference>
<dbReference type="InterPro" id="IPR013783">
    <property type="entry name" value="Ig-like_fold"/>
</dbReference>
<comment type="caution">
    <text evidence="4">The sequence shown here is derived from an EMBL/GenBank/DDBJ whole genome shotgun (WGS) entry which is preliminary data.</text>
</comment>
<dbReference type="Gene3D" id="2.60.40.10">
    <property type="entry name" value="Immunoglobulins"/>
    <property type="match status" value="1"/>
</dbReference>
<dbReference type="InterPro" id="IPR002859">
    <property type="entry name" value="PKD/REJ-like"/>
</dbReference>
<dbReference type="InterPro" id="IPR000998">
    <property type="entry name" value="MAM_dom"/>
</dbReference>
<name>A0ABD0JJJ1_9CAEN</name>
<dbReference type="SUPFAM" id="SSF49299">
    <property type="entry name" value="PKD domain"/>
    <property type="match status" value="2"/>
</dbReference>
<evidence type="ECO:0000256" key="1">
    <source>
        <dbReference type="SAM" id="MobiDB-lite"/>
    </source>
</evidence>
<dbReference type="InterPro" id="IPR051560">
    <property type="entry name" value="MAM_domain-containing"/>
</dbReference>
<feature type="non-terminal residue" evidence="4">
    <location>
        <position position="1421"/>
    </location>
</feature>
<dbReference type="Gene3D" id="2.60.120.200">
    <property type="match status" value="1"/>
</dbReference>
<dbReference type="PANTHER" id="PTHR23282">
    <property type="entry name" value="APICAL ENDOSOMAL GLYCOPROTEIN PRECURSOR"/>
    <property type="match status" value="1"/>
</dbReference>
<dbReference type="Pfam" id="PF02010">
    <property type="entry name" value="REJ"/>
    <property type="match status" value="1"/>
</dbReference>